<dbReference type="NCBIfam" id="TIGR03928">
    <property type="entry name" value="T7_EssCb_Firm"/>
    <property type="match status" value="1"/>
</dbReference>
<dbReference type="SMART" id="SM00382">
    <property type="entry name" value="AAA"/>
    <property type="match status" value="2"/>
</dbReference>
<dbReference type="InterPro" id="IPR023839">
    <property type="entry name" value="Firmicutes_EssC_C"/>
</dbReference>
<dbReference type="Proteomes" id="UP000051264">
    <property type="component" value="Unassembled WGS sequence"/>
</dbReference>
<keyword evidence="1" id="KW-0677">Repeat</keyword>
<evidence type="ECO:0000256" key="3">
    <source>
        <dbReference type="ARBA" id="ARBA00022840"/>
    </source>
</evidence>
<reference evidence="6 7" key="1">
    <citation type="journal article" date="2015" name="Genome Announc.">
        <title>Expanding the biotechnology potential of lactobacilli through comparative genomics of 213 strains and associated genera.</title>
        <authorList>
            <person name="Sun Z."/>
            <person name="Harris H.M."/>
            <person name="McCann A."/>
            <person name="Guo C."/>
            <person name="Argimon S."/>
            <person name="Zhang W."/>
            <person name="Yang X."/>
            <person name="Jeffery I.B."/>
            <person name="Cooney J.C."/>
            <person name="Kagawa T.F."/>
            <person name="Liu W."/>
            <person name="Song Y."/>
            <person name="Salvetti E."/>
            <person name="Wrobel A."/>
            <person name="Rasinkangas P."/>
            <person name="Parkhill J."/>
            <person name="Rea M.C."/>
            <person name="O'Sullivan O."/>
            <person name="Ritari J."/>
            <person name="Douillard F.P."/>
            <person name="Paul Ross R."/>
            <person name="Yang R."/>
            <person name="Briner A.E."/>
            <person name="Felis G.E."/>
            <person name="de Vos W.M."/>
            <person name="Barrangou R."/>
            <person name="Klaenhammer T.R."/>
            <person name="Caufield P.W."/>
            <person name="Cui Y."/>
            <person name="Zhang H."/>
            <person name="O'Toole P.W."/>
        </authorList>
    </citation>
    <scope>NUCLEOTIDE SEQUENCE [LARGE SCALE GENOMIC DNA]</scope>
    <source>
        <strain evidence="6 7">DSM 14340</strain>
    </source>
</reference>
<dbReference type="Gene3D" id="3.40.50.300">
    <property type="entry name" value="P-loop containing nucleotide triphosphate hydrolases"/>
    <property type="match status" value="2"/>
</dbReference>
<dbReference type="SUPFAM" id="SSF52540">
    <property type="entry name" value="P-loop containing nucleoside triphosphate hydrolases"/>
    <property type="match status" value="2"/>
</dbReference>
<dbReference type="EMBL" id="AZEX01000049">
    <property type="protein sequence ID" value="KRL59359.1"/>
    <property type="molecule type" value="Genomic_DNA"/>
</dbReference>
<feature type="domain" description="FtsK" evidence="5">
    <location>
        <begin position="655"/>
        <end position="860"/>
    </location>
</feature>
<dbReference type="GO" id="GO:0005524">
    <property type="term" value="F:ATP binding"/>
    <property type="evidence" value="ECO:0007669"/>
    <property type="project" value="UniProtKB-UniRule"/>
</dbReference>
<dbReference type="eggNOG" id="COG1674">
    <property type="taxonomic scope" value="Bacteria"/>
</dbReference>
<evidence type="ECO:0000313" key="6">
    <source>
        <dbReference type="EMBL" id="KRL59359.1"/>
    </source>
</evidence>
<evidence type="ECO:0000313" key="7">
    <source>
        <dbReference type="Proteomes" id="UP000051264"/>
    </source>
</evidence>
<feature type="domain" description="FtsK" evidence="5">
    <location>
        <begin position="1008"/>
        <end position="1196"/>
    </location>
</feature>
<feature type="binding site" evidence="4">
    <location>
        <begin position="675"/>
        <end position="682"/>
    </location>
    <ligand>
        <name>ATP</name>
        <dbReference type="ChEBI" id="CHEBI:30616"/>
    </ligand>
</feature>
<keyword evidence="2 4" id="KW-0547">Nucleotide-binding</keyword>
<evidence type="ECO:0000256" key="1">
    <source>
        <dbReference type="ARBA" id="ARBA00022737"/>
    </source>
</evidence>
<evidence type="ECO:0000259" key="5">
    <source>
        <dbReference type="PROSITE" id="PS50901"/>
    </source>
</evidence>
<dbReference type="CDD" id="cd01127">
    <property type="entry name" value="TrwB_TraG_TraD_VirD4"/>
    <property type="match status" value="1"/>
</dbReference>
<dbReference type="InterPro" id="IPR003593">
    <property type="entry name" value="AAA+_ATPase"/>
</dbReference>
<dbReference type="InterPro" id="IPR027417">
    <property type="entry name" value="P-loop_NTPase"/>
</dbReference>
<dbReference type="PANTHER" id="PTHR22683:SF1">
    <property type="entry name" value="TYPE VII SECRETION SYSTEM PROTEIN ESSC"/>
    <property type="match status" value="1"/>
</dbReference>
<evidence type="ECO:0000256" key="2">
    <source>
        <dbReference type="ARBA" id="ARBA00022741"/>
    </source>
</evidence>
<protein>
    <recommendedName>
        <fullName evidence="5">FtsK domain-containing protein</fullName>
    </recommendedName>
</protein>
<dbReference type="STRING" id="1423747.FC69_GL001694"/>
<dbReference type="PROSITE" id="PS50901">
    <property type="entry name" value="FTSK"/>
    <property type="match status" value="2"/>
</dbReference>
<dbReference type="InterPro" id="IPR002543">
    <property type="entry name" value="FtsK_dom"/>
</dbReference>
<gene>
    <name evidence="6" type="ORF">FC69_GL001694</name>
</gene>
<dbReference type="PANTHER" id="PTHR22683">
    <property type="entry name" value="SPORULATION PROTEIN RELATED"/>
    <property type="match status" value="1"/>
</dbReference>
<comment type="caution">
    <text evidence="6">The sequence shown here is derived from an EMBL/GenBank/DDBJ whole genome shotgun (WGS) entry which is preliminary data.</text>
</comment>
<dbReference type="RefSeq" id="WP_056950533.1">
    <property type="nucleotide sequence ID" value="NZ_AZEX01000049.1"/>
</dbReference>
<dbReference type="Pfam" id="PF01580">
    <property type="entry name" value="FtsK_SpoIIIE"/>
    <property type="match status" value="2"/>
</dbReference>
<dbReference type="OrthoDB" id="9807790at2"/>
<organism evidence="6 7">
    <name type="scientific">Latilactobacillus fuchuensis DSM 14340 = JCM 11249</name>
    <dbReference type="NCBI Taxonomy" id="1423747"/>
    <lineage>
        <taxon>Bacteria</taxon>
        <taxon>Bacillati</taxon>
        <taxon>Bacillota</taxon>
        <taxon>Bacilli</taxon>
        <taxon>Lactobacillales</taxon>
        <taxon>Lactobacillaceae</taxon>
        <taxon>Latilactobacillus</taxon>
    </lineage>
</organism>
<accession>A0A0R1RQ33</accession>
<name>A0A0R1RQ33_9LACO</name>
<sequence length="1499" mass="167588">MVLKNKPIYPQVGNLDDQIVATPEIAFDIFLTEAQLVHVTMTANQQRQVGQHQLTTVAGQLQIDAQPVDFKQSSIRIAELLIVRHSSLTTVSCLPPIDRLVIAADDKANLQIQDSARIIVTPLGADEYQITLLAGEQASYLNQKRVTNITAYFAVGDQVLVAGLMLERRPHQFKITDLTQQTQFRRLRTVPYQPEYPIDFPDFRRSPRIMLQEPKDKITINQPENLRDQEKNDLFKTILPPLGMLTASFATAILSGRNPVMMLGMGSASLMTMGISISSFFTNKKTAGQQAQLRTSHYQEYIVEKAAQVKQLAVTQRHALAYHYPAMPALADLILNYSPRIYEKTSNHQDYLKVMLGTGAIAPSFKLDFKDDEQQKNDPLMQLARETIIEPYQYLQDAPVTTPLLNQTIGLVGVERQLSEVVQALLLQIATFHSYHDVEMLALVPEPTYATDWAQWRWLPHFKIHALNLRGIVHNVQTKEMVLNSFYQLLNKRRQLVSEKGHEQLTLSPHYILTILDDSWLAGHGLNEFLAEDMSQYGVTVIWGKEGAAMLPETVTTLIEYDSLAAAKLINEDRKYVAKSFKPYRLANQQSLSVLISHLANLNHLEVEKNAIPESVTFLGMYNVQTTAQLAIAQRWQRANTSKSLAVPLGLRGKDELVYLNLHERAHGPHGLVAGTTGSGKSETVQSYLLSLAVNFAPEDVGFLPIDFKGGGMANLFAKLPHLLGAITNLDGASSARALASIRAELQKRQRLFGQFGVNHINGYTKLYKAGKLVSDPVEKANYPTKPLPHLFLVSDEFAELKANEPEFMAELVSTARIGRSLGVHLILATQKPSGVVDDQIWSNSRFKLALKVQDVADSNEILKTPDAASIVEPGRAYLQVGNNEIYELFQSAWSGAKYDPNQSQEVKIDERLWLINDYGQTELLTADLSEDEVVQVTNQQAEKTQLEAIVDQIAAIATETKAVLPDKPWLPPLDTMIATPQIDFKTNWQQPRMTAAPLGLLDVPSKQAQVTFNFDLETQGNTLIYSSPGFGKTTALQTLLMNFAKENTPAQMQFNLLDFGTNGLLPLKDLPHVADLVNLEQVEKLTKMLQRIREQLDERKKAFQQAGVASLTQYEMSTKKQLPIIVNVIDSYDAALEDHQRDAIDSTLMQVLREGNSLGIYLVMTTSRSSGIRMAMLSNMATQLPLFLIDNDELRNIMGREYIQQQAFNGRGQLAVDEQVNAIQIYTPNTETETLAILQRLKEDVTVMEASWQGERPSVLPIVPSEFELAAFNHDQRVVEWVAAGKLPFGLALSDTAPLGFIPDQQAFFLIAHSTEEQLANIQKVLFAQFKALAKTKALFLVDLESELKEQHDLFNQVFTNDLEDIAALKQLMADYVQAATENRRLESAIMYIADLEQFFKGTNFNLADFKLTIQKGRQAGLSIIIQSPENYVGRSFDPYAPGIREIVSAGLVMAKLSETNLIQATGSTMAGQLAENEAYYFESKGRKYAKMRFAGQK</sequence>
<dbReference type="InterPro" id="IPR050206">
    <property type="entry name" value="FtsK/SpoIIIE/SftA"/>
</dbReference>
<evidence type="ECO:0000256" key="4">
    <source>
        <dbReference type="PROSITE-ProRule" id="PRU00289"/>
    </source>
</evidence>
<feature type="binding site" evidence="4">
    <location>
        <begin position="1027"/>
        <end position="1034"/>
    </location>
    <ligand>
        <name>ATP</name>
        <dbReference type="ChEBI" id="CHEBI:30616"/>
    </ligand>
</feature>
<proteinExistence type="predicted"/>
<keyword evidence="3 4" id="KW-0067">ATP-binding</keyword>
<dbReference type="PATRIC" id="fig|1423747.3.peg.1722"/>
<dbReference type="GO" id="GO:0003677">
    <property type="term" value="F:DNA binding"/>
    <property type="evidence" value="ECO:0007669"/>
    <property type="project" value="InterPro"/>
</dbReference>